<sequence>MAAESRRIYLFRTELVASGNGTIVCAAPVDLVVATYGGGGRRDDEGVQRAFGGNILYRNDETGECFVGVWGARNASRFRTALRHKAAITIIREPPPARLAWWNAACPRPPSSAQHGLR</sequence>
<comment type="caution">
    <text evidence="1">The sequence shown here is derived from an EMBL/GenBank/DDBJ whole genome shotgun (WGS) entry which is preliminary data.</text>
</comment>
<evidence type="ECO:0000313" key="2">
    <source>
        <dbReference type="Proteomes" id="UP000542776"/>
    </source>
</evidence>
<protein>
    <submittedName>
        <fullName evidence="1">Uncharacterized protein</fullName>
    </submittedName>
</protein>
<dbReference type="AlphaFoldDB" id="A0A7W6H8Y9"/>
<keyword evidence="2" id="KW-1185">Reference proteome</keyword>
<accession>A0A7W6H8Y9</accession>
<proteinExistence type="predicted"/>
<organism evidence="1 2">
    <name type="scientific">Aureimonas pseudogalii</name>
    <dbReference type="NCBI Taxonomy" id="1744844"/>
    <lineage>
        <taxon>Bacteria</taxon>
        <taxon>Pseudomonadati</taxon>
        <taxon>Pseudomonadota</taxon>
        <taxon>Alphaproteobacteria</taxon>
        <taxon>Hyphomicrobiales</taxon>
        <taxon>Aurantimonadaceae</taxon>
        <taxon>Aureimonas</taxon>
    </lineage>
</organism>
<name>A0A7W6H8Y9_9HYPH</name>
<gene>
    <name evidence="1" type="ORF">GGR04_004705</name>
</gene>
<dbReference type="EMBL" id="JACIEK010000033">
    <property type="protein sequence ID" value="MBB4000824.1"/>
    <property type="molecule type" value="Genomic_DNA"/>
</dbReference>
<dbReference type="Proteomes" id="UP000542776">
    <property type="component" value="Unassembled WGS sequence"/>
</dbReference>
<evidence type="ECO:0000313" key="1">
    <source>
        <dbReference type="EMBL" id="MBB4000824.1"/>
    </source>
</evidence>
<reference evidence="1 2" key="1">
    <citation type="submission" date="2020-08" db="EMBL/GenBank/DDBJ databases">
        <title>Genomic Encyclopedia of Type Strains, Phase IV (KMG-IV): sequencing the most valuable type-strain genomes for metagenomic binning, comparative biology and taxonomic classification.</title>
        <authorList>
            <person name="Goeker M."/>
        </authorList>
    </citation>
    <scope>NUCLEOTIDE SEQUENCE [LARGE SCALE GENOMIC DNA]</scope>
    <source>
        <strain evidence="1 2">DSM 102238</strain>
    </source>
</reference>